<dbReference type="Pfam" id="PF00266">
    <property type="entry name" value="Aminotran_5"/>
    <property type="match status" value="1"/>
</dbReference>
<evidence type="ECO:0000256" key="5">
    <source>
        <dbReference type="ARBA" id="ARBA00022723"/>
    </source>
</evidence>
<evidence type="ECO:0000256" key="10">
    <source>
        <dbReference type="RuleBase" id="RU004504"/>
    </source>
</evidence>
<accession>A0AA95F1T1</accession>
<keyword evidence="13" id="KW-1185">Reference proteome</keyword>
<dbReference type="InterPro" id="IPR015421">
    <property type="entry name" value="PyrdxlP-dep_Trfase_major"/>
</dbReference>
<comment type="catalytic activity">
    <reaction evidence="9">
        <text>(sulfur carrier)-H + L-cysteine = (sulfur carrier)-SH + L-alanine</text>
        <dbReference type="Rhea" id="RHEA:43892"/>
        <dbReference type="Rhea" id="RHEA-COMP:14737"/>
        <dbReference type="Rhea" id="RHEA-COMP:14739"/>
        <dbReference type="ChEBI" id="CHEBI:29917"/>
        <dbReference type="ChEBI" id="CHEBI:35235"/>
        <dbReference type="ChEBI" id="CHEBI:57972"/>
        <dbReference type="ChEBI" id="CHEBI:64428"/>
        <dbReference type="EC" id="2.8.1.7"/>
    </reaction>
</comment>
<dbReference type="InterPro" id="IPR020578">
    <property type="entry name" value="Aminotrans_V_PyrdxlP_BS"/>
</dbReference>
<evidence type="ECO:0000256" key="8">
    <source>
        <dbReference type="ARBA" id="ARBA00023014"/>
    </source>
</evidence>
<keyword evidence="4" id="KW-0808">Transferase</keyword>
<reference evidence="12" key="1">
    <citation type="submission" date="2023-03" db="EMBL/GenBank/DDBJ databases">
        <title>Andean soil-derived lignocellulolytic bacterial consortium as a source of novel taxa and putative plastic-active enzymes.</title>
        <authorList>
            <person name="Diaz-Garcia L."/>
            <person name="Chuvochina M."/>
            <person name="Feuerriegel G."/>
            <person name="Bunk B."/>
            <person name="Sproer C."/>
            <person name="Streit W.R."/>
            <person name="Rodriguez L.M."/>
            <person name="Overmann J."/>
            <person name="Jimenez D.J."/>
        </authorList>
    </citation>
    <scope>NUCLEOTIDE SEQUENCE</scope>
    <source>
        <strain evidence="12">MAG 2441</strain>
    </source>
</reference>
<dbReference type="GO" id="GO:0051536">
    <property type="term" value="F:iron-sulfur cluster binding"/>
    <property type="evidence" value="ECO:0007669"/>
    <property type="project" value="UniProtKB-KW"/>
</dbReference>
<evidence type="ECO:0000313" key="12">
    <source>
        <dbReference type="EMBL" id="WEK53150.1"/>
    </source>
</evidence>
<sequence length="384" mass="41015">MNPIYFDHAATTPMSQAAIQVYIDAVNSGPGNPSSLHQHGRAARARVTAARDRLADLLGCAASELVFTGSGTESDNAALYGAVLSQRLKGRTGIVTTAIEHHAVLNTCKQLEAQGFKLTILPVDDLGQVAVSDAEAAIDDSTAIVSIMAGNNEMGTLQPIAQIGELARKYKALMHVDAVQAFGYMSLQMRELPIDLLSISAHKLNGPQGIGLLYVRKGILPLEPLIIGGSQERKRRAGTENVGAIAAFAKAAEDAIVEREMRYQHVLQLRNLMIEQLTARIGADAFRINGNPDNSLPHILNISFMGIPAESMLMNLDIEGIAASGGSACTSGSLQPSHVLAAMKLSPEIIVSAVRFSFGLGNTIEEVEKATQIIATIWARLRYK</sequence>
<keyword evidence="8" id="KW-0411">Iron-sulfur</keyword>
<keyword evidence="7" id="KW-0408">Iron</keyword>
<dbReference type="PANTHER" id="PTHR11601">
    <property type="entry name" value="CYSTEINE DESULFURYLASE FAMILY MEMBER"/>
    <property type="match status" value="1"/>
</dbReference>
<evidence type="ECO:0000256" key="4">
    <source>
        <dbReference type="ARBA" id="ARBA00022679"/>
    </source>
</evidence>
<proteinExistence type="inferred from homology"/>
<dbReference type="InterPro" id="IPR015424">
    <property type="entry name" value="PyrdxlP-dep_Trfase"/>
</dbReference>
<dbReference type="InterPro" id="IPR016454">
    <property type="entry name" value="Cysteine_dSase"/>
</dbReference>
<dbReference type="PANTHER" id="PTHR11601:SF34">
    <property type="entry name" value="CYSTEINE DESULFURASE"/>
    <property type="match status" value="1"/>
</dbReference>
<dbReference type="Gene3D" id="3.90.1150.10">
    <property type="entry name" value="Aspartate Aminotransferase, domain 1"/>
    <property type="match status" value="1"/>
</dbReference>
<dbReference type="InterPro" id="IPR015422">
    <property type="entry name" value="PyrdxlP-dep_Trfase_small"/>
</dbReference>
<evidence type="ECO:0000256" key="3">
    <source>
        <dbReference type="ARBA" id="ARBA00012239"/>
    </source>
</evidence>
<evidence type="ECO:0000256" key="9">
    <source>
        <dbReference type="ARBA" id="ARBA00050776"/>
    </source>
</evidence>
<organism evidence="12 13">
    <name type="scientific">Candidatus Cohnella colombiensis</name>
    <dbReference type="NCBI Taxonomy" id="3121368"/>
    <lineage>
        <taxon>Bacteria</taxon>
        <taxon>Bacillati</taxon>
        <taxon>Bacillota</taxon>
        <taxon>Bacilli</taxon>
        <taxon>Bacillales</taxon>
        <taxon>Paenibacillaceae</taxon>
        <taxon>Cohnella</taxon>
    </lineage>
</organism>
<dbReference type="EMBL" id="CP119317">
    <property type="protein sequence ID" value="WEK53150.1"/>
    <property type="molecule type" value="Genomic_DNA"/>
</dbReference>
<comment type="cofactor">
    <cofactor evidence="1 10">
        <name>pyridoxal 5'-phosphate</name>
        <dbReference type="ChEBI" id="CHEBI:597326"/>
    </cofactor>
</comment>
<dbReference type="Proteomes" id="UP001178662">
    <property type="component" value="Chromosome"/>
</dbReference>
<evidence type="ECO:0000256" key="7">
    <source>
        <dbReference type="ARBA" id="ARBA00023004"/>
    </source>
</evidence>
<evidence type="ECO:0000256" key="2">
    <source>
        <dbReference type="ARBA" id="ARBA00006490"/>
    </source>
</evidence>
<keyword evidence="5" id="KW-0479">Metal-binding</keyword>
<name>A0AA95F1T1_9BACL</name>
<dbReference type="Gene3D" id="3.40.640.10">
    <property type="entry name" value="Type I PLP-dependent aspartate aminotransferase-like (Major domain)"/>
    <property type="match status" value="1"/>
</dbReference>
<evidence type="ECO:0000256" key="6">
    <source>
        <dbReference type="ARBA" id="ARBA00022898"/>
    </source>
</evidence>
<dbReference type="SUPFAM" id="SSF53383">
    <property type="entry name" value="PLP-dependent transferases"/>
    <property type="match status" value="1"/>
</dbReference>
<evidence type="ECO:0000313" key="13">
    <source>
        <dbReference type="Proteomes" id="UP001178662"/>
    </source>
</evidence>
<dbReference type="GO" id="GO:0031071">
    <property type="term" value="F:cysteine desulfurase activity"/>
    <property type="evidence" value="ECO:0007669"/>
    <property type="project" value="UniProtKB-EC"/>
</dbReference>
<dbReference type="EC" id="2.8.1.7" evidence="3"/>
<dbReference type="PROSITE" id="PS00595">
    <property type="entry name" value="AA_TRANSFER_CLASS_5"/>
    <property type="match status" value="1"/>
</dbReference>
<evidence type="ECO:0000256" key="1">
    <source>
        <dbReference type="ARBA" id="ARBA00001933"/>
    </source>
</evidence>
<feature type="domain" description="Aminotransferase class V" evidence="11">
    <location>
        <begin position="4"/>
        <end position="369"/>
    </location>
</feature>
<dbReference type="InterPro" id="IPR000192">
    <property type="entry name" value="Aminotrans_V_dom"/>
</dbReference>
<comment type="similarity">
    <text evidence="2">Belongs to the class-V pyridoxal-phosphate-dependent aminotransferase family. NifS/IscS subfamily.</text>
</comment>
<dbReference type="AlphaFoldDB" id="A0AA95F1T1"/>
<dbReference type="GO" id="GO:0046872">
    <property type="term" value="F:metal ion binding"/>
    <property type="evidence" value="ECO:0007669"/>
    <property type="project" value="UniProtKB-KW"/>
</dbReference>
<keyword evidence="6" id="KW-0663">Pyridoxal phosphate</keyword>
<dbReference type="Gene3D" id="1.10.260.50">
    <property type="match status" value="1"/>
</dbReference>
<dbReference type="PIRSF" id="PIRSF005572">
    <property type="entry name" value="NifS"/>
    <property type="match status" value="1"/>
</dbReference>
<evidence type="ECO:0000259" key="11">
    <source>
        <dbReference type="Pfam" id="PF00266"/>
    </source>
</evidence>
<protein>
    <recommendedName>
        <fullName evidence="3">cysteine desulfurase</fullName>
        <ecNumber evidence="3">2.8.1.7</ecNumber>
    </recommendedName>
</protein>
<gene>
    <name evidence="12" type="ORF">P0Y55_11150</name>
</gene>